<feature type="transmembrane region" description="Helical" evidence="7">
    <location>
        <begin position="212"/>
        <end position="230"/>
    </location>
</feature>
<evidence type="ECO:0000256" key="3">
    <source>
        <dbReference type="ARBA" id="ARBA00022692"/>
    </source>
</evidence>
<dbReference type="GO" id="GO:0015245">
    <property type="term" value="F:fatty acid transmembrane transporter activity"/>
    <property type="evidence" value="ECO:0007669"/>
    <property type="project" value="TreeGrafter"/>
</dbReference>
<keyword evidence="4 7" id="KW-1133">Transmembrane helix</keyword>
<accession>A0A7J6HZG6</accession>
<evidence type="ECO:0000313" key="11">
    <source>
        <dbReference type="Proteomes" id="UP000583929"/>
    </source>
</evidence>
<keyword evidence="11" id="KW-1185">Reference proteome</keyword>
<organism evidence="9 11">
    <name type="scientific">Cannabis sativa</name>
    <name type="common">Hemp</name>
    <name type="synonym">Marijuana</name>
    <dbReference type="NCBI Taxonomy" id="3483"/>
    <lineage>
        <taxon>Eukaryota</taxon>
        <taxon>Viridiplantae</taxon>
        <taxon>Streptophyta</taxon>
        <taxon>Embryophyta</taxon>
        <taxon>Tracheophyta</taxon>
        <taxon>Spermatophyta</taxon>
        <taxon>Magnoliopsida</taxon>
        <taxon>eudicotyledons</taxon>
        <taxon>Gunneridae</taxon>
        <taxon>Pentapetalae</taxon>
        <taxon>rosids</taxon>
        <taxon>fabids</taxon>
        <taxon>Rosales</taxon>
        <taxon>Cannabaceae</taxon>
        <taxon>Cannabis</taxon>
    </lineage>
</organism>
<dbReference type="GO" id="GO:0009706">
    <property type="term" value="C:chloroplast inner membrane"/>
    <property type="evidence" value="ECO:0007669"/>
    <property type="project" value="TreeGrafter"/>
</dbReference>
<evidence type="ECO:0000256" key="4">
    <source>
        <dbReference type="ARBA" id="ARBA00022989"/>
    </source>
</evidence>
<dbReference type="EMBL" id="JAATIQ010000020">
    <property type="protein sequence ID" value="KAF4400108.1"/>
    <property type="molecule type" value="Genomic_DNA"/>
</dbReference>
<dbReference type="Proteomes" id="UP000525078">
    <property type="component" value="Unassembled WGS sequence"/>
</dbReference>
<evidence type="ECO:0000313" key="8">
    <source>
        <dbReference type="EMBL" id="KAF4367135.1"/>
    </source>
</evidence>
<keyword evidence="5 7" id="KW-0472">Membrane</keyword>
<comment type="subcellular location">
    <subcellularLocation>
        <location evidence="1">Membrane</location>
    </subcellularLocation>
</comment>
<feature type="transmembrane region" description="Helical" evidence="7">
    <location>
        <begin position="302"/>
        <end position="322"/>
    </location>
</feature>
<evidence type="ECO:0000256" key="5">
    <source>
        <dbReference type="ARBA" id="ARBA00023136"/>
    </source>
</evidence>
<evidence type="ECO:0000256" key="7">
    <source>
        <dbReference type="SAM" id="Phobius"/>
    </source>
</evidence>
<evidence type="ECO:0000256" key="1">
    <source>
        <dbReference type="ARBA" id="ARBA00004370"/>
    </source>
</evidence>
<keyword evidence="6" id="KW-0175">Coiled coil</keyword>
<sequence>MSSTMESLSLLNPSCNTGSWLSLKKAAPMALRSSPSSLCFDPLGRAHSCRLFAAPTRGLASASISLHRKGSSTRQLVVFAASHEDSKHSEIEVENEKDNIKLGADESQEAWREALASFKEQALKIQSVSQEAYEVYSKKALVILKETSEQLKIQADKAKDDLSEIVKEISEDGKDYLSTAAEQSPEVKEIVETFTSSTDDLSDISKIHDFRVGIPYGLVLSIGGFLGFMVTGSTAAIRFGVILGGSLLALSVISLRSHNKGKQSSLALKGQLVLINIDFNVAVIASILFLREVRLLAQRPSIISVLTAFIRLFSYSGLWLLVQSFSNVPLNMLPPLSWSVASEMFKFNTSFSHAAEQWGHSMYIGFHKMENRNEGQTWERRPRVSSTAWVGEFYYNTLDKSSDLRR</sequence>
<dbReference type="Pfam" id="PF03647">
    <property type="entry name" value="Tmemb_14"/>
    <property type="match status" value="1"/>
</dbReference>
<dbReference type="Gene3D" id="1.10.10.1740">
    <property type="entry name" value="Transmembrane protein 14-like"/>
    <property type="match status" value="1"/>
</dbReference>
<keyword evidence="3 7" id="KW-0812">Transmembrane</keyword>
<comment type="caution">
    <text evidence="9">The sequence shown here is derived from an EMBL/GenBank/DDBJ whole genome shotgun (WGS) entry which is preliminary data.</text>
</comment>
<feature type="transmembrane region" description="Helical" evidence="7">
    <location>
        <begin position="236"/>
        <end position="255"/>
    </location>
</feature>
<comment type="similarity">
    <text evidence="2">Belongs to the TMEM14 family.</text>
</comment>
<protein>
    <recommendedName>
        <fullName evidence="12">Protein FATTY ACID EXPORT 3, chloroplastic</fullName>
    </recommendedName>
</protein>
<evidence type="ECO:0000256" key="2">
    <source>
        <dbReference type="ARBA" id="ARBA00007590"/>
    </source>
</evidence>
<feature type="transmembrane region" description="Helical" evidence="7">
    <location>
        <begin position="267"/>
        <end position="290"/>
    </location>
</feature>
<name>A0A7J6HZG6_CANSA</name>
<proteinExistence type="inferred from homology"/>
<dbReference type="PANTHER" id="PTHR12668:SF43">
    <property type="entry name" value="TRANSMEMBRANE PROTEIN 14 HOMOLOG"/>
    <property type="match status" value="1"/>
</dbReference>
<dbReference type="PANTHER" id="PTHR12668">
    <property type="entry name" value="TRANSMEMBRANE PROTEIN 14, 15"/>
    <property type="match status" value="1"/>
</dbReference>
<gene>
    <name evidence="8" type="ORF">F8388_006443</name>
    <name evidence="9" type="ORF">G4B88_021322</name>
</gene>
<evidence type="ECO:0000256" key="6">
    <source>
        <dbReference type="SAM" id="Coils"/>
    </source>
</evidence>
<reference evidence="10 11" key="1">
    <citation type="journal article" date="2020" name="bioRxiv">
        <title>Sequence and annotation of 42 cannabis genomes reveals extensive copy number variation in cannabinoid synthesis and pathogen resistance genes.</title>
        <authorList>
            <person name="Mckernan K.J."/>
            <person name="Helbert Y."/>
            <person name="Kane L.T."/>
            <person name="Ebling H."/>
            <person name="Zhang L."/>
            <person name="Liu B."/>
            <person name="Eaton Z."/>
            <person name="Mclaughlin S."/>
            <person name="Kingan S."/>
            <person name="Baybayan P."/>
            <person name="Concepcion G."/>
            <person name="Jordan M."/>
            <person name="Riva A."/>
            <person name="Barbazuk W."/>
            <person name="Harkins T."/>
        </authorList>
    </citation>
    <scope>NUCLEOTIDE SEQUENCE [LARGE SCALE GENOMIC DNA]</scope>
    <source>
        <strain evidence="10 11">cv. Jamaican Lion 4</strain>
        <strain evidence="9">Father</strain>
        <strain evidence="8">Mother</strain>
        <tissue evidence="9">Leaf</tissue>
    </source>
</reference>
<feature type="coiled-coil region" evidence="6">
    <location>
        <begin position="141"/>
        <end position="168"/>
    </location>
</feature>
<evidence type="ECO:0000313" key="9">
    <source>
        <dbReference type="EMBL" id="KAF4400108.1"/>
    </source>
</evidence>
<dbReference type="EMBL" id="JAATIP010000144">
    <property type="protein sequence ID" value="KAF4367135.1"/>
    <property type="molecule type" value="Genomic_DNA"/>
</dbReference>
<dbReference type="InterPro" id="IPR044890">
    <property type="entry name" value="TMEM14_sf"/>
</dbReference>
<dbReference type="Proteomes" id="UP000583929">
    <property type="component" value="Unassembled WGS sequence"/>
</dbReference>
<evidence type="ECO:0008006" key="12">
    <source>
        <dbReference type="Google" id="ProtNLM"/>
    </source>
</evidence>
<evidence type="ECO:0000313" key="10">
    <source>
        <dbReference type="Proteomes" id="UP000525078"/>
    </source>
</evidence>
<dbReference type="InterPro" id="IPR005349">
    <property type="entry name" value="TMEM14"/>
</dbReference>
<dbReference type="AlphaFoldDB" id="A0A7J6HZG6"/>